<organism evidence="2 3">
    <name type="scientific">Trichinella papuae</name>
    <dbReference type="NCBI Taxonomy" id="268474"/>
    <lineage>
        <taxon>Eukaryota</taxon>
        <taxon>Metazoa</taxon>
        <taxon>Ecdysozoa</taxon>
        <taxon>Nematoda</taxon>
        <taxon>Enoplea</taxon>
        <taxon>Dorylaimia</taxon>
        <taxon>Trichinellida</taxon>
        <taxon>Trichinellidae</taxon>
        <taxon>Trichinella</taxon>
    </lineage>
</organism>
<dbReference type="Proteomes" id="UP000054843">
    <property type="component" value="Unassembled WGS sequence"/>
</dbReference>
<dbReference type="EMBL" id="JYDO01000035">
    <property type="protein sequence ID" value="KRZ75738.1"/>
    <property type="molecule type" value="Genomic_DNA"/>
</dbReference>
<dbReference type="OrthoDB" id="10320983at2759"/>
<comment type="caution">
    <text evidence="2">The sequence shown here is derived from an EMBL/GenBank/DDBJ whole genome shotgun (WGS) entry which is preliminary data.</text>
</comment>
<sequence length="135" mass="15064">MYVDSMTVALFHRQEQNREVGFDRSRVLLLACSGTPGVKMQAESAPHRCRTAEVSSAQSTRDRPVIHRRSENGKRLIFDKQLKSNKSKLTPADRAHSAMTASVTLCQRSRPTFVSNLLDLASSRHIGHVCRLCGT</sequence>
<accession>A0A0V1MVS4</accession>
<evidence type="ECO:0000313" key="2">
    <source>
        <dbReference type="EMBL" id="KRZ75738.1"/>
    </source>
</evidence>
<proteinExistence type="predicted"/>
<evidence type="ECO:0000256" key="1">
    <source>
        <dbReference type="SAM" id="MobiDB-lite"/>
    </source>
</evidence>
<protein>
    <submittedName>
        <fullName evidence="2">Uncharacterized protein</fullName>
    </submittedName>
</protein>
<feature type="region of interest" description="Disordered" evidence="1">
    <location>
        <begin position="42"/>
        <end position="64"/>
    </location>
</feature>
<gene>
    <name evidence="2" type="ORF">T10_5298</name>
</gene>
<name>A0A0V1MVS4_9BILA</name>
<reference evidence="2 3" key="1">
    <citation type="submission" date="2015-01" db="EMBL/GenBank/DDBJ databases">
        <title>Evolution of Trichinella species and genotypes.</title>
        <authorList>
            <person name="Korhonen P.K."/>
            <person name="Edoardo P."/>
            <person name="Giuseppe L.R."/>
            <person name="Gasser R.B."/>
        </authorList>
    </citation>
    <scope>NUCLEOTIDE SEQUENCE [LARGE SCALE GENOMIC DNA]</scope>
    <source>
        <strain evidence="2">ISS1980</strain>
    </source>
</reference>
<dbReference type="AlphaFoldDB" id="A0A0V1MVS4"/>
<evidence type="ECO:0000313" key="3">
    <source>
        <dbReference type="Proteomes" id="UP000054843"/>
    </source>
</evidence>
<keyword evidence="3" id="KW-1185">Reference proteome</keyword>